<name>A0A9Q4DLC7_BACSC</name>
<proteinExistence type="predicted"/>
<evidence type="ECO:0000313" key="1">
    <source>
        <dbReference type="EMBL" id="MCY8119572.1"/>
    </source>
</evidence>
<organism evidence="1 2">
    <name type="scientific">Bacillus spizizenii</name>
    <name type="common">Bacillus subtilis subsp. spizizenii</name>
    <dbReference type="NCBI Taxonomy" id="96241"/>
    <lineage>
        <taxon>Bacteria</taxon>
        <taxon>Bacillati</taxon>
        <taxon>Bacillota</taxon>
        <taxon>Bacilli</taxon>
        <taxon>Bacillales</taxon>
        <taxon>Bacillaceae</taxon>
        <taxon>Bacillus</taxon>
    </lineage>
</organism>
<protein>
    <submittedName>
        <fullName evidence="1">Uncharacterized protein</fullName>
    </submittedName>
</protein>
<evidence type="ECO:0000313" key="2">
    <source>
        <dbReference type="Proteomes" id="UP001070352"/>
    </source>
</evidence>
<reference evidence="1" key="1">
    <citation type="submission" date="2022-02" db="EMBL/GenBank/DDBJ databases">
        <title>Crop Bioprotection Bacillus Genome Sequencing.</title>
        <authorList>
            <person name="Dunlap C."/>
        </authorList>
    </citation>
    <scope>NUCLEOTIDE SEQUENCE</scope>
    <source>
        <strain evidence="1">M18B4</strain>
    </source>
</reference>
<dbReference type="AlphaFoldDB" id="A0A9Q4DLC7"/>
<sequence length="174" mass="20369">MKHVASRLVRYADKNKVIHADEILDVALRRLATDKTINHKIRSALSDIDPQLELLVPRQVDDPEKQFKRSLQRKFGLRVNLSILKEDYPSRYRKLQTYGPPSEVLLRWGLDYTYSSTISPNHFKELLGALYEGQQKISGLYKRDKKLYMAISHQAKKEGLSFKDYIETLGYHYE</sequence>
<dbReference type="EMBL" id="JALANJ010000003">
    <property type="protein sequence ID" value="MCY8119572.1"/>
    <property type="molecule type" value="Genomic_DNA"/>
</dbReference>
<accession>A0A9Q4DLC7</accession>
<gene>
    <name evidence="1" type="ORF">MOC45_02960</name>
</gene>
<dbReference type="Proteomes" id="UP001070352">
    <property type="component" value="Unassembled WGS sequence"/>
</dbReference>
<comment type="caution">
    <text evidence="1">The sequence shown here is derived from an EMBL/GenBank/DDBJ whole genome shotgun (WGS) entry which is preliminary data.</text>
</comment>